<feature type="domain" description="Nudix hydrolase" evidence="1">
    <location>
        <begin position="7"/>
        <end position="209"/>
    </location>
</feature>
<dbReference type="Gene3D" id="1.10.10.10">
    <property type="entry name" value="Winged helix-like DNA-binding domain superfamily/Winged helix DNA-binding domain"/>
    <property type="match status" value="1"/>
</dbReference>
<reference evidence="2 3" key="1">
    <citation type="submission" date="2017-05" db="EMBL/GenBank/DDBJ databases">
        <authorList>
            <person name="Varghese N."/>
            <person name="Submissions S."/>
        </authorList>
    </citation>
    <scope>NUCLEOTIDE SEQUENCE [LARGE SCALE GENOMIC DNA]</scope>
    <source>
        <strain evidence="2 3">DSM 26001</strain>
    </source>
</reference>
<dbReference type="Proteomes" id="UP001158049">
    <property type="component" value="Unassembled WGS sequence"/>
</dbReference>
<name>A0ABY1QC65_9BURK</name>
<dbReference type="SUPFAM" id="SSF55811">
    <property type="entry name" value="Nudix"/>
    <property type="match status" value="1"/>
</dbReference>
<dbReference type="InterPro" id="IPR036388">
    <property type="entry name" value="WH-like_DNA-bd_sf"/>
</dbReference>
<dbReference type="CDD" id="cd16278">
    <property type="entry name" value="metallo-hydrolase-like_MBL-fold"/>
    <property type="match status" value="1"/>
</dbReference>
<dbReference type="Gene3D" id="3.60.15.10">
    <property type="entry name" value="Ribonuclease Z/Hydroxyacylglutathione hydrolase-like"/>
    <property type="match status" value="1"/>
</dbReference>
<dbReference type="PANTHER" id="PTHR23131:SF0">
    <property type="entry name" value="ENDORIBONUCLEASE LACTB2"/>
    <property type="match status" value="1"/>
</dbReference>
<dbReference type="Gene3D" id="3.90.79.10">
    <property type="entry name" value="Nucleoside Triphosphate Pyrophosphohydrolase"/>
    <property type="match status" value="1"/>
</dbReference>
<keyword evidence="3" id="KW-1185">Reference proteome</keyword>
<evidence type="ECO:0000259" key="1">
    <source>
        <dbReference type="PROSITE" id="PS51462"/>
    </source>
</evidence>
<evidence type="ECO:0000313" key="3">
    <source>
        <dbReference type="Proteomes" id="UP001158049"/>
    </source>
</evidence>
<dbReference type="InterPro" id="IPR001279">
    <property type="entry name" value="Metallo-B-lactamas"/>
</dbReference>
<dbReference type="InterPro" id="IPR041516">
    <property type="entry name" value="LACTB2_WH"/>
</dbReference>
<dbReference type="PROSITE" id="PS51462">
    <property type="entry name" value="NUDIX"/>
    <property type="match status" value="1"/>
</dbReference>
<dbReference type="Pfam" id="PF00753">
    <property type="entry name" value="Lactamase_B"/>
    <property type="match status" value="1"/>
</dbReference>
<dbReference type="InterPro" id="IPR000086">
    <property type="entry name" value="NUDIX_hydrolase_dom"/>
</dbReference>
<comment type="caution">
    <text evidence="2">The sequence shown here is derived from an EMBL/GenBank/DDBJ whole genome shotgun (WGS) entry which is preliminary data.</text>
</comment>
<organism evidence="2 3">
    <name type="scientific">Noviherbaspirillum suwonense</name>
    <dbReference type="NCBI Taxonomy" id="1224511"/>
    <lineage>
        <taxon>Bacteria</taxon>
        <taxon>Pseudomonadati</taxon>
        <taxon>Pseudomonadota</taxon>
        <taxon>Betaproteobacteria</taxon>
        <taxon>Burkholderiales</taxon>
        <taxon>Oxalobacteraceae</taxon>
        <taxon>Noviherbaspirillum</taxon>
    </lineage>
</organism>
<dbReference type="SUPFAM" id="SSF56281">
    <property type="entry name" value="Metallo-hydrolase/oxidoreductase"/>
    <property type="match status" value="1"/>
</dbReference>
<protein>
    <submittedName>
        <fullName evidence="2">Glyoxylase, beta-lactamase superfamily II</fullName>
    </submittedName>
</protein>
<sequence length="547" mass="59395">MTPTLLTPRPAATLILARDGADGPEVFLMQRTLKANFVAGAYVFPGGAVDPGDADAFWADNAAGFDDAVASRLLGLEQGGLAYWIAAIRETFEESGLLLATDAAGVAPDADALTALRARVAAGELDFNALCRERRLRPSLTDLRYFSHWITPPGLSRRFDTRFFLAAAPAEQVAVPDQVETIAHAWVRPEDALAMQKRGEIDLVFATIQTLRALSGFDSVDAMLTHAQALEAVPALMPRISTGSGGRRMLLPADRAYAEVGKLDPFGEGQAWSEITPGRTVQLSERVRRLTAPNPGYMTGPGTNSYLVGDGDTLAVIDPGPDDLQHVEALLRESGAALRYILATHTHMDHSPAARRLKALTGAEVLGMPAPLHARQDQDFAPDRVLRHGERIAVGNATLRVVHTPGHASNHLCYLLEEEKLLFTGDHIMQGSTVVINPPDGNMQAYFDALRALLQEDLEWLAPGHGFLIDHPHRAVRRLLAHRQTREDKVLRALRESGATLDALLPRVYDDVPAERHAMAARSLFAHLEKLAAEGKAVMDGDTWRAA</sequence>
<dbReference type="InterPro" id="IPR050662">
    <property type="entry name" value="Sec-metab_biosynth-thioest"/>
</dbReference>
<gene>
    <name evidence="2" type="ORF">SAMN06295970_111164</name>
</gene>
<dbReference type="EMBL" id="FXUL01000011">
    <property type="protein sequence ID" value="SMP66257.1"/>
    <property type="molecule type" value="Genomic_DNA"/>
</dbReference>
<dbReference type="CDD" id="cd18870">
    <property type="entry name" value="NUDIX_AcylCoAdiphos_Nudt19"/>
    <property type="match status" value="1"/>
</dbReference>
<evidence type="ECO:0000313" key="2">
    <source>
        <dbReference type="EMBL" id="SMP66257.1"/>
    </source>
</evidence>
<dbReference type="Pfam" id="PF17778">
    <property type="entry name" value="WHD_BLACT"/>
    <property type="match status" value="1"/>
</dbReference>
<dbReference type="SMART" id="SM00849">
    <property type="entry name" value="Lactamase_B"/>
    <property type="match status" value="1"/>
</dbReference>
<dbReference type="InterPro" id="IPR015797">
    <property type="entry name" value="NUDIX_hydrolase-like_dom_sf"/>
</dbReference>
<proteinExistence type="predicted"/>
<accession>A0ABY1QC65</accession>
<dbReference type="InterPro" id="IPR036866">
    <property type="entry name" value="RibonucZ/Hydroxyglut_hydro"/>
</dbReference>
<dbReference type="PANTHER" id="PTHR23131">
    <property type="entry name" value="ENDORIBONUCLEASE LACTB2"/>
    <property type="match status" value="1"/>
</dbReference>
<dbReference type="RefSeq" id="WP_283443187.1">
    <property type="nucleotide sequence ID" value="NZ_FXUL01000011.1"/>
</dbReference>